<dbReference type="InterPro" id="IPR009293">
    <property type="entry name" value="UPF0478"/>
</dbReference>
<evidence type="ECO:0000256" key="1">
    <source>
        <dbReference type="SAM" id="Coils"/>
    </source>
</evidence>
<comment type="caution">
    <text evidence="2">The sequence shown here is derived from an EMBL/GenBank/DDBJ whole genome shotgun (WGS) entry which is preliminary data.</text>
</comment>
<evidence type="ECO:0000313" key="2">
    <source>
        <dbReference type="EMBL" id="GEN82535.1"/>
    </source>
</evidence>
<evidence type="ECO:0008006" key="4">
    <source>
        <dbReference type="Google" id="ProtNLM"/>
    </source>
</evidence>
<feature type="coiled-coil region" evidence="1">
    <location>
        <begin position="50"/>
        <end position="108"/>
    </location>
</feature>
<dbReference type="Proteomes" id="UP000321901">
    <property type="component" value="Unassembled WGS sequence"/>
</dbReference>
<dbReference type="RefSeq" id="WP_147055678.1">
    <property type="nucleotide sequence ID" value="NZ_BJYL01000011.1"/>
</dbReference>
<organism evidence="2 3">
    <name type="scientific">Sporosarcina luteola</name>
    <dbReference type="NCBI Taxonomy" id="582850"/>
    <lineage>
        <taxon>Bacteria</taxon>
        <taxon>Bacillati</taxon>
        <taxon>Bacillota</taxon>
        <taxon>Bacilli</taxon>
        <taxon>Bacillales</taxon>
        <taxon>Caryophanaceae</taxon>
        <taxon>Sporosarcina</taxon>
    </lineage>
</organism>
<name>A0A511Z514_9BACL</name>
<keyword evidence="3" id="KW-1185">Reference proteome</keyword>
<sequence>MLMHIGVFLMAVSFAIFAILLSKLLRQISSTIGSAGKSFDQMESKLDATVNSLENTIEKTEITLIDMETKLNAIDSVFVSAGKVGDSARLATDELEELTSDYANQKELPGAMPFIRIIQSAEFVSGLFGSWKDGKRRYTRRNEGFK</sequence>
<gene>
    <name evidence="2" type="ORF">SLU01_08470</name>
</gene>
<dbReference type="AlphaFoldDB" id="A0A511Z514"/>
<reference evidence="2 3" key="1">
    <citation type="submission" date="2019-07" db="EMBL/GenBank/DDBJ databases">
        <title>Whole genome shotgun sequence of Sporosarcina luteola NBRC 105378.</title>
        <authorList>
            <person name="Hosoyama A."/>
            <person name="Uohara A."/>
            <person name="Ohji S."/>
            <person name="Ichikawa N."/>
        </authorList>
    </citation>
    <scope>NUCLEOTIDE SEQUENCE [LARGE SCALE GENOMIC DNA]</scope>
    <source>
        <strain evidence="2 3">NBRC 105378</strain>
    </source>
</reference>
<dbReference type="Pfam" id="PF06103">
    <property type="entry name" value="DUF948"/>
    <property type="match status" value="1"/>
</dbReference>
<keyword evidence="1" id="KW-0175">Coiled coil</keyword>
<evidence type="ECO:0000313" key="3">
    <source>
        <dbReference type="Proteomes" id="UP000321901"/>
    </source>
</evidence>
<protein>
    <recommendedName>
        <fullName evidence="4">DUF948 domain-containing protein</fullName>
    </recommendedName>
</protein>
<accession>A0A511Z514</accession>
<proteinExistence type="predicted"/>
<dbReference type="EMBL" id="BJYL01000011">
    <property type="protein sequence ID" value="GEN82535.1"/>
    <property type="molecule type" value="Genomic_DNA"/>
</dbReference>
<dbReference type="OrthoDB" id="2440576at2"/>